<evidence type="ECO:0000313" key="1">
    <source>
        <dbReference type="EMBL" id="CAN0468993.1"/>
    </source>
</evidence>
<name>A0AC59ZMS7_RANTA</name>
<organism evidence="1 2">
    <name type="scientific">Rangifer tarandus platyrhynchus</name>
    <name type="common">Svalbard reindeer</name>
    <dbReference type="NCBI Taxonomy" id="3082113"/>
    <lineage>
        <taxon>Eukaryota</taxon>
        <taxon>Metazoa</taxon>
        <taxon>Chordata</taxon>
        <taxon>Craniata</taxon>
        <taxon>Vertebrata</taxon>
        <taxon>Euteleostomi</taxon>
        <taxon>Mammalia</taxon>
        <taxon>Eutheria</taxon>
        <taxon>Laurasiatheria</taxon>
        <taxon>Artiodactyla</taxon>
        <taxon>Ruminantia</taxon>
        <taxon>Pecora</taxon>
        <taxon>Cervidae</taxon>
        <taxon>Odocoileinae</taxon>
        <taxon>Rangifer</taxon>
    </lineage>
</organism>
<dbReference type="EMBL" id="OX596115">
    <property type="protein sequence ID" value="CAN0468993.1"/>
    <property type="molecule type" value="Genomic_DNA"/>
</dbReference>
<protein>
    <submittedName>
        <fullName evidence="1">Uncharacterized protein</fullName>
    </submittedName>
</protein>
<accession>A0AC59ZMS7</accession>
<feature type="non-terminal residue" evidence="1">
    <location>
        <position position="1"/>
    </location>
</feature>
<reference evidence="1" key="1">
    <citation type="submission" date="2023-05" db="EMBL/GenBank/DDBJ databases">
        <authorList>
            <consortium name="ELIXIR-Norway"/>
        </authorList>
    </citation>
    <scope>NUCLEOTIDE SEQUENCE</scope>
</reference>
<proteinExistence type="predicted"/>
<evidence type="ECO:0000313" key="2">
    <source>
        <dbReference type="Proteomes" id="UP001162501"/>
    </source>
</evidence>
<gene>
    <name evidence="1" type="ORF">MRATA1EN22A_LOCUS20377</name>
</gene>
<dbReference type="Proteomes" id="UP001162501">
    <property type="component" value="Chromosome 31"/>
</dbReference>
<reference evidence="1" key="2">
    <citation type="submission" date="2025-03" db="EMBL/GenBank/DDBJ databases">
        <authorList>
            <consortium name="ELIXIR-Norway"/>
            <consortium name="Elixir Norway"/>
        </authorList>
    </citation>
    <scope>NUCLEOTIDE SEQUENCE</scope>
</reference>
<sequence length="157" mass="16474">IFFLTNHSSSPEESGEGKAERSPSPALGKLRVTLFSPRGKDVAGPRSLRSSASPLLRFSACSLCGAGGGVWQACRPLRDHEPQRRNRNADGWQQGGVTACPHVVDAVVGAAFCGLGGVTPTTALGLSGEELDASAQLRGASRPQRDAWLEDLSHSLL</sequence>